<proteinExistence type="predicted"/>
<keyword evidence="4" id="KW-1185">Reference proteome</keyword>
<name>A0A6A4X0X3_AMPAM</name>
<feature type="region of interest" description="Disordered" evidence="1">
    <location>
        <begin position="49"/>
        <end position="198"/>
    </location>
</feature>
<sequence>MDDQRFAHVGRDPKFRSMPRKYKKVKIDKRFDAMFKDKRFKLKYTVDKRGRPVNFSSSEDLKRYYEADEQSDGEDAEEEQEEQEEDDTSEAEELEEAEVKDVKEGEEPKSQSDSGDDAEVSGKEDVSETPMSSKKTKESDGKTKKKKKATKKSKTSPSEPTADTSEETKPVKKTKKKDKKKSKPADEPEDEEVGEEVRERLLDLAVDYARGGGVLMEDSSSDDESEPEEAELEHDWAELDREAPRISDDETTARLALCNMDWDRIKAQDIMVLMSSFLPPGGVISQVAIYPSEFGKKRMAEEEEHGPPELFDVKEKEDSDSSDEDDDERKDDGEPTALSQMEYVRRYQLSRLRYYYAVVSCDSRETAAKLYDECEGLEFESSASRVDLRFIPDDMTFDETPREVCTAVPEAGRYRPSQFVTTALQQRLVRFTWDETDADRQEVVRRAATAGDVDDADIRAYLADSSDEEQPGEMPGLIVQYSSQYPEGLSVLQRLFL</sequence>
<dbReference type="EMBL" id="VIIS01000127">
    <property type="protein sequence ID" value="KAF0312927.1"/>
    <property type="molecule type" value="Genomic_DNA"/>
</dbReference>
<dbReference type="InterPro" id="IPR056750">
    <property type="entry name" value="RRM_ESF1"/>
</dbReference>
<protein>
    <submittedName>
        <fullName evidence="3">ESF1</fullName>
    </submittedName>
</protein>
<feature type="domain" description="ESF1 RRM" evidence="2">
    <location>
        <begin position="252"/>
        <end position="406"/>
    </location>
</feature>
<evidence type="ECO:0000259" key="2">
    <source>
        <dbReference type="Pfam" id="PF25121"/>
    </source>
</evidence>
<feature type="compositionally biased region" description="Acidic residues" evidence="1">
    <location>
        <begin position="67"/>
        <end position="96"/>
    </location>
</feature>
<feature type="compositionally biased region" description="Basic residues" evidence="1">
    <location>
        <begin position="171"/>
        <end position="182"/>
    </location>
</feature>
<feature type="compositionally biased region" description="Basic and acidic residues" evidence="1">
    <location>
        <begin position="298"/>
        <end position="319"/>
    </location>
</feature>
<feature type="compositionally biased region" description="Basic and acidic residues" evidence="1">
    <location>
        <begin position="233"/>
        <end position="251"/>
    </location>
</feature>
<feature type="compositionally biased region" description="Basic and acidic residues" evidence="1">
    <location>
        <begin position="97"/>
        <end position="110"/>
    </location>
</feature>
<evidence type="ECO:0000313" key="4">
    <source>
        <dbReference type="Proteomes" id="UP000440578"/>
    </source>
</evidence>
<feature type="compositionally biased region" description="Acidic residues" evidence="1">
    <location>
        <begin position="219"/>
        <end position="232"/>
    </location>
</feature>
<feature type="compositionally biased region" description="Basic residues" evidence="1">
    <location>
        <begin position="143"/>
        <end position="154"/>
    </location>
</feature>
<dbReference type="AlphaFoldDB" id="A0A6A4X0X3"/>
<organism evidence="3 4">
    <name type="scientific">Amphibalanus amphitrite</name>
    <name type="common">Striped barnacle</name>
    <name type="synonym">Balanus amphitrite</name>
    <dbReference type="NCBI Taxonomy" id="1232801"/>
    <lineage>
        <taxon>Eukaryota</taxon>
        <taxon>Metazoa</taxon>
        <taxon>Ecdysozoa</taxon>
        <taxon>Arthropoda</taxon>
        <taxon>Crustacea</taxon>
        <taxon>Multicrustacea</taxon>
        <taxon>Cirripedia</taxon>
        <taxon>Thoracica</taxon>
        <taxon>Thoracicalcarea</taxon>
        <taxon>Balanomorpha</taxon>
        <taxon>Balanoidea</taxon>
        <taxon>Balanidae</taxon>
        <taxon>Amphibalaninae</taxon>
        <taxon>Amphibalanus</taxon>
    </lineage>
</organism>
<dbReference type="PANTHER" id="PTHR12202">
    <property type="entry name" value="ESF1 HOMOLOG"/>
    <property type="match status" value="1"/>
</dbReference>
<dbReference type="InterPro" id="IPR039754">
    <property type="entry name" value="Esf1"/>
</dbReference>
<dbReference type="GO" id="GO:0006364">
    <property type="term" value="P:rRNA processing"/>
    <property type="evidence" value="ECO:0007669"/>
    <property type="project" value="InterPro"/>
</dbReference>
<dbReference type="OrthoDB" id="431825at2759"/>
<dbReference type="Pfam" id="PF25121">
    <property type="entry name" value="RRM_ESF1"/>
    <property type="match status" value="1"/>
</dbReference>
<evidence type="ECO:0000313" key="3">
    <source>
        <dbReference type="EMBL" id="KAF0312927.1"/>
    </source>
</evidence>
<feature type="region of interest" description="Disordered" evidence="1">
    <location>
        <begin position="298"/>
        <end position="338"/>
    </location>
</feature>
<dbReference type="PANTHER" id="PTHR12202:SF0">
    <property type="entry name" value="ESF1 HOMOLOG"/>
    <property type="match status" value="1"/>
</dbReference>
<feature type="region of interest" description="Disordered" evidence="1">
    <location>
        <begin position="212"/>
        <end position="251"/>
    </location>
</feature>
<gene>
    <name evidence="3" type="primary">ESF1</name>
    <name evidence="3" type="ORF">FJT64_016445</name>
</gene>
<dbReference type="GO" id="GO:0003723">
    <property type="term" value="F:RNA binding"/>
    <property type="evidence" value="ECO:0007669"/>
    <property type="project" value="TreeGrafter"/>
</dbReference>
<dbReference type="Proteomes" id="UP000440578">
    <property type="component" value="Unassembled WGS sequence"/>
</dbReference>
<comment type="caution">
    <text evidence="3">The sequence shown here is derived from an EMBL/GenBank/DDBJ whole genome shotgun (WGS) entry which is preliminary data.</text>
</comment>
<reference evidence="3 4" key="1">
    <citation type="submission" date="2019-07" db="EMBL/GenBank/DDBJ databases">
        <title>Draft genome assembly of a fouling barnacle, Amphibalanus amphitrite (Darwin, 1854): The first reference genome for Thecostraca.</title>
        <authorList>
            <person name="Kim W."/>
        </authorList>
    </citation>
    <scope>NUCLEOTIDE SEQUENCE [LARGE SCALE GENOMIC DNA]</scope>
    <source>
        <strain evidence="3">SNU_AA5</strain>
        <tissue evidence="3">Soma without cirri and trophi</tissue>
    </source>
</reference>
<evidence type="ECO:0000256" key="1">
    <source>
        <dbReference type="SAM" id="MobiDB-lite"/>
    </source>
</evidence>
<feature type="compositionally biased region" description="Acidic residues" evidence="1">
    <location>
        <begin position="320"/>
        <end position="329"/>
    </location>
</feature>
<accession>A0A6A4X0X3</accession>